<dbReference type="EMBL" id="JARJLM010000336">
    <property type="protein sequence ID" value="MDF3835198.1"/>
    <property type="molecule type" value="Genomic_DNA"/>
</dbReference>
<sequence length="345" mass="39066">MNAYTRSWVRGLSAIAVTVGIWLAVFTAALYLQSYWLKAPLGVALGFATGMLFVVGHDAAHGSLLPGVIANRICARIALLPALHPLCTWETGHNRLHHGWTGLIGKDAGYPPFSPEQYSALSPARRFEQRVYRSLPGFGLYYLVDVWWRCQILARPEGFREFSRQQGVFDYLLVVTFICAQVWMTVAFSSAGTAAANLLVVVIIPFIVWNYVMAFVTLQHHTHPSVRWARTREEWDFFHGQVEGTVHVQPPRWLDVLFGNIFQHTAHHVDKGIPLYHLVVAQTALESRYRASITYERMSLSHFRRILGMCQLYDFGTHRWLQFRDCPLPLSAMPSKASKEGGSLP</sequence>
<feature type="transmembrane region" description="Helical" evidence="1">
    <location>
        <begin position="194"/>
        <end position="218"/>
    </location>
</feature>
<keyword evidence="1" id="KW-0812">Transmembrane</keyword>
<reference evidence="3 4" key="1">
    <citation type="submission" date="2023-03" db="EMBL/GenBank/DDBJ databases">
        <title>Draft assemblies of triclosan tolerant bacteria isolated from returned activated sludge.</title>
        <authorList>
            <person name="Van Hamelsveld S."/>
        </authorList>
    </citation>
    <scope>NUCLEOTIDE SEQUENCE [LARGE SCALE GENOMIC DNA]</scope>
    <source>
        <strain evidence="3 4">GW210010_S58</strain>
    </source>
</reference>
<name>A0ABT6AS37_9BURK</name>
<feature type="transmembrane region" description="Helical" evidence="1">
    <location>
        <begin position="12"/>
        <end position="33"/>
    </location>
</feature>
<dbReference type="GO" id="GO:0016491">
    <property type="term" value="F:oxidoreductase activity"/>
    <property type="evidence" value="ECO:0007669"/>
    <property type="project" value="UniProtKB-KW"/>
</dbReference>
<protein>
    <submittedName>
        <fullName evidence="3">Fatty acid desaturase</fullName>
        <ecNumber evidence="3">1.14.19.-</ecNumber>
    </submittedName>
</protein>
<keyword evidence="4" id="KW-1185">Reference proteome</keyword>
<comment type="caution">
    <text evidence="3">The sequence shown here is derived from an EMBL/GenBank/DDBJ whole genome shotgun (WGS) entry which is preliminary data.</text>
</comment>
<keyword evidence="3" id="KW-0560">Oxidoreductase</keyword>
<proteinExistence type="predicted"/>
<evidence type="ECO:0000256" key="1">
    <source>
        <dbReference type="SAM" id="Phobius"/>
    </source>
</evidence>
<keyword evidence="1" id="KW-1133">Transmembrane helix</keyword>
<dbReference type="EC" id="1.14.19.-" evidence="3"/>
<gene>
    <name evidence="3" type="ORF">P3W85_19855</name>
</gene>
<dbReference type="PANTHER" id="PTHR32100">
    <property type="entry name" value="OMEGA-6 FATTY ACID DESATURASE, CHLOROPLASTIC"/>
    <property type="match status" value="1"/>
</dbReference>
<evidence type="ECO:0000313" key="4">
    <source>
        <dbReference type="Proteomes" id="UP001216674"/>
    </source>
</evidence>
<dbReference type="Pfam" id="PF00487">
    <property type="entry name" value="FA_desaturase"/>
    <property type="match status" value="1"/>
</dbReference>
<feature type="transmembrane region" description="Helical" evidence="1">
    <location>
        <begin position="168"/>
        <end position="188"/>
    </location>
</feature>
<evidence type="ECO:0000313" key="3">
    <source>
        <dbReference type="EMBL" id="MDF3835198.1"/>
    </source>
</evidence>
<keyword evidence="1" id="KW-0472">Membrane</keyword>
<evidence type="ECO:0000259" key="2">
    <source>
        <dbReference type="Pfam" id="PF00487"/>
    </source>
</evidence>
<dbReference type="InterPro" id="IPR005804">
    <property type="entry name" value="FA_desaturase_dom"/>
</dbReference>
<organism evidence="3 4">
    <name type="scientific">Cupriavidus basilensis</name>
    <dbReference type="NCBI Taxonomy" id="68895"/>
    <lineage>
        <taxon>Bacteria</taxon>
        <taxon>Pseudomonadati</taxon>
        <taxon>Pseudomonadota</taxon>
        <taxon>Betaproteobacteria</taxon>
        <taxon>Burkholderiales</taxon>
        <taxon>Burkholderiaceae</taxon>
        <taxon>Cupriavidus</taxon>
    </lineage>
</organism>
<feature type="transmembrane region" description="Helical" evidence="1">
    <location>
        <begin position="39"/>
        <end position="56"/>
    </location>
</feature>
<dbReference type="Proteomes" id="UP001216674">
    <property type="component" value="Unassembled WGS sequence"/>
</dbReference>
<dbReference type="InterPro" id="IPR012171">
    <property type="entry name" value="Fatty_acid_desaturase"/>
</dbReference>
<feature type="domain" description="Fatty acid desaturase" evidence="2">
    <location>
        <begin position="36"/>
        <end position="288"/>
    </location>
</feature>
<dbReference type="RefSeq" id="WP_276266062.1">
    <property type="nucleotide sequence ID" value="NZ_JARJLM010000336.1"/>
</dbReference>
<accession>A0ABT6AS37</accession>